<feature type="transmembrane region" description="Helical" evidence="5">
    <location>
        <begin position="418"/>
        <end position="437"/>
    </location>
</feature>
<dbReference type="InterPro" id="IPR051533">
    <property type="entry name" value="WaaL-like"/>
</dbReference>
<dbReference type="Proteomes" id="UP000317691">
    <property type="component" value="Unassembled WGS sequence"/>
</dbReference>
<feature type="transmembrane region" description="Helical" evidence="5">
    <location>
        <begin position="174"/>
        <end position="195"/>
    </location>
</feature>
<proteinExistence type="predicted"/>
<keyword evidence="4 5" id="KW-0472">Membrane</keyword>
<dbReference type="EMBL" id="VBOZ01000026">
    <property type="protein sequence ID" value="TMQ64144.1"/>
    <property type="molecule type" value="Genomic_DNA"/>
</dbReference>
<feature type="transmembrane region" description="Helical" evidence="5">
    <location>
        <begin position="215"/>
        <end position="233"/>
    </location>
</feature>
<feature type="transmembrane region" description="Helical" evidence="5">
    <location>
        <begin position="240"/>
        <end position="256"/>
    </location>
</feature>
<keyword evidence="2 5" id="KW-0812">Transmembrane</keyword>
<organism evidence="7 8">
    <name type="scientific">Eiseniibacteriota bacterium</name>
    <dbReference type="NCBI Taxonomy" id="2212470"/>
    <lineage>
        <taxon>Bacteria</taxon>
        <taxon>Candidatus Eiseniibacteriota</taxon>
    </lineage>
</organism>
<evidence type="ECO:0000259" key="6">
    <source>
        <dbReference type="Pfam" id="PF04932"/>
    </source>
</evidence>
<keyword evidence="3 5" id="KW-1133">Transmembrane helix</keyword>
<evidence type="ECO:0000256" key="2">
    <source>
        <dbReference type="ARBA" id="ARBA00022692"/>
    </source>
</evidence>
<dbReference type="GO" id="GO:0016020">
    <property type="term" value="C:membrane"/>
    <property type="evidence" value="ECO:0007669"/>
    <property type="project" value="UniProtKB-SubCell"/>
</dbReference>
<comment type="caution">
    <text evidence="7">The sequence shown here is derived from an EMBL/GenBank/DDBJ whole genome shotgun (WGS) entry which is preliminary data.</text>
</comment>
<sequence>MDRAAAAAPSLASSRRNSFALGFWLLAAELALLAAGFVIAGPLFAAAIAVASAYFLVAFRSPELAWALVWIAFPFSIEVGFGGGSAINLPTEPMIAIALAAWVLRSVASGGIRVPRSPLNLPLAVVAGITLASVALSAYRIDGLKAWVVAAAYAAFGYLYFLCSPCDPARRRRWIRLVVVTGAFWGLYGSIRAFFLGVAPRLAYGIARPFFPEHGTYSAYLAMILPLALLCALEPGGRTRGGYVAAVFAIALGITLSFTRAAWVSLVIVIPVMAILWAWWRGAWRRLLLPAAVAWTIAMVVFAVGATRNLSRHAESVVQVENVSNLERVNRWIAAWEMVKDRPWSGVGYGAYAQAYPEYRRKLIVTEVSYRRMGAHSEVVRLAAEAGVPGLLAALWFVGVAASTGLRIFRRSSDPNVRLLSLAVVAGLATYAVHGLFNSYLGYDKVTVPFWIGLGTLAALGRSEAGETVGAKSVPVA</sequence>
<feature type="domain" description="O-antigen ligase-related" evidence="6">
    <location>
        <begin position="245"/>
        <end position="394"/>
    </location>
</feature>
<reference evidence="7 8" key="1">
    <citation type="journal article" date="2019" name="Nat. Microbiol.">
        <title>Mediterranean grassland soil C-N compound turnover is dependent on rainfall and depth, and is mediated by genomically divergent microorganisms.</title>
        <authorList>
            <person name="Diamond S."/>
            <person name="Andeer P.F."/>
            <person name="Li Z."/>
            <person name="Crits-Christoph A."/>
            <person name="Burstein D."/>
            <person name="Anantharaman K."/>
            <person name="Lane K.R."/>
            <person name="Thomas B.C."/>
            <person name="Pan C."/>
            <person name="Northen T.R."/>
            <person name="Banfield J.F."/>
        </authorList>
    </citation>
    <scope>NUCLEOTIDE SEQUENCE [LARGE SCALE GENOMIC DNA]</scope>
    <source>
        <strain evidence="7">WS_9</strain>
    </source>
</reference>
<dbReference type="PANTHER" id="PTHR37422">
    <property type="entry name" value="TEICHURONIC ACID BIOSYNTHESIS PROTEIN TUAE"/>
    <property type="match status" value="1"/>
</dbReference>
<evidence type="ECO:0000256" key="5">
    <source>
        <dbReference type="SAM" id="Phobius"/>
    </source>
</evidence>
<evidence type="ECO:0000256" key="4">
    <source>
        <dbReference type="ARBA" id="ARBA00023136"/>
    </source>
</evidence>
<name>A0A538TKJ9_UNCEI</name>
<feature type="transmembrane region" description="Helical" evidence="5">
    <location>
        <begin position="119"/>
        <end position="138"/>
    </location>
</feature>
<feature type="transmembrane region" description="Helical" evidence="5">
    <location>
        <begin position="262"/>
        <end position="280"/>
    </location>
</feature>
<gene>
    <name evidence="7" type="ORF">E6K79_08315</name>
</gene>
<feature type="transmembrane region" description="Helical" evidence="5">
    <location>
        <begin position="386"/>
        <end position="406"/>
    </location>
</feature>
<protein>
    <recommendedName>
        <fullName evidence="6">O-antigen ligase-related domain-containing protein</fullName>
    </recommendedName>
</protein>
<evidence type="ECO:0000256" key="3">
    <source>
        <dbReference type="ARBA" id="ARBA00022989"/>
    </source>
</evidence>
<feature type="transmembrane region" description="Helical" evidence="5">
    <location>
        <begin position="144"/>
        <end position="162"/>
    </location>
</feature>
<feature type="transmembrane region" description="Helical" evidence="5">
    <location>
        <begin position="287"/>
        <end position="306"/>
    </location>
</feature>
<dbReference type="InterPro" id="IPR007016">
    <property type="entry name" value="O-antigen_ligase-rel_domated"/>
</dbReference>
<comment type="subcellular location">
    <subcellularLocation>
        <location evidence="1">Membrane</location>
        <topology evidence="1">Multi-pass membrane protein</topology>
    </subcellularLocation>
</comment>
<evidence type="ECO:0000256" key="1">
    <source>
        <dbReference type="ARBA" id="ARBA00004141"/>
    </source>
</evidence>
<feature type="transmembrane region" description="Helical" evidence="5">
    <location>
        <begin position="30"/>
        <end position="57"/>
    </location>
</feature>
<feature type="transmembrane region" description="Helical" evidence="5">
    <location>
        <begin position="64"/>
        <end position="87"/>
    </location>
</feature>
<dbReference type="AlphaFoldDB" id="A0A538TKJ9"/>
<evidence type="ECO:0000313" key="8">
    <source>
        <dbReference type="Proteomes" id="UP000317691"/>
    </source>
</evidence>
<dbReference type="Pfam" id="PF04932">
    <property type="entry name" value="Wzy_C"/>
    <property type="match status" value="1"/>
</dbReference>
<accession>A0A538TKJ9</accession>
<evidence type="ECO:0000313" key="7">
    <source>
        <dbReference type="EMBL" id="TMQ64144.1"/>
    </source>
</evidence>
<dbReference type="PANTHER" id="PTHR37422:SF23">
    <property type="entry name" value="TEICHURONIC ACID BIOSYNTHESIS PROTEIN TUAE"/>
    <property type="match status" value="1"/>
</dbReference>